<dbReference type="GO" id="GO:0005737">
    <property type="term" value="C:cytoplasm"/>
    <property type="evidence" value="ECO:0007669"/>
    <property type="project" value="UniProtKB-SubCell"/>
</dbReference>
<dbReference type="GO" id="GO:0004140">
    <property type="term" value="F:dephospho-CoA kinase activity"/>
    <property type="evidence" value="ECO:0007669"/>
    <property type="project" value="UniProtKB-UniRule"/>
</dbReference>
<evidence type="ECO:0000256" key="2">
    <source>
        <dbReference type="ARBA" id="ARBA00022840"/>
    </source>
</evidence>
<proteinExistence type="inferred from homology"/>
<evidence type="ECO:0000256" key="1">
    <source>
        <dbReference type="ARBA" id="ARBA00022741"/>
    </source>
</evidence>
<name>A0A9D2Q9M9_9FIRM</name>
<dbReference type="SUPFAM" id="SSF52540">
    <property type="entry name" value="P-loop containing nucleoside triphosphate hydrolases"/>
    <property type="match status" value="1"/>
</dbReference>
<dbReference type="HAMAP" id="MF_00376">
    <property type="entry name" value="Dephospho_CoA_kinase"/>
    <property type="match status" value="1"/>
</dbReference>
<reference evidence="5" key="1">
    <citation type="journal article" date="2021" name="PeerJ">
        <title>Extensive microbial diversity within the chicken gut microbiome revealed by metagenomics and culture.</title>
        <authorList>
            <person name="Gilroy R."/>
            <person name="Ravi A."/>
            <person name="Getino M."/>
            <person name="Pursley I."/>
            <person name="Horton D.L."/>
            <person name="Alikhan N.F."/>
            <person name="Baker D."/>
            <person name="Gharbi K."/>
            <person name="Hall N."/>
            <person name="Watson M."/>
            <person name="Adriaenssens E.M."/>
            <person name="Foster-Nyarko E."/>
            <person name="Jarju S."/>
            <person name="Secka A."/>
            <person name="Antonio M."/>
            <person name="Oren A."/>
            <person name="Chaudhuri R.R."/>
            <person name="La Ragione R."/>
            <person name="Hildebrand F."/>
            <person name="Pallen M.J."/>
        </authorList>
    </citation>
    <scope>NUCLEOTIDE SEQUENCE</scope>
    <source>
        <strain evidence="5">CHK196-7946</strain>
    </source>
</reference>
<dbReference type="PROSITE" id="PS51219">
    <property type="entry name" value="DPCK"/>
    <property type="match status" value="1"/>
</dbReference>
<keyword evidence="3 5" id="KW-0418">Kinase</keyword>
<accession>A0A9D2Q9M9</accession>
<dbReference type="Gene3D" id="3.40.50.300">
    <property type="entry name" value="P-loop containing nucleotide triphosphate hydrolases"/>
    <property type="match status" value="1"/>
</dbReference>
<keyword evidence="2 3" id="KW-0067">ATP-binding</keyword>
<comment type="subcellular location">
    <subcellularLocation>
        <location evidence="3">Cytoplasm</location>
    </subcellularLocation>
</comment>
<comment type="caution">
    <text evidence="5">The sequence shown here is derived from an EMBL/GenBank/DDBJ whole genome shotgun (WGS) entry which is preliminary data.</text>
</comment>
<evidence type="ECO:0000313" key="6">
    <source>
        <dbReference type="Proteomes" id="UP000823902"/>
    </source>
</evidence>
<comment type="pathway">
    <text evidence="3">Cofactor biosynthesis; coenzyme A biosynthesis; CoA from (R)-pantothenate: step 5/5.</text>
</comment>
<dbReference type="GO" id="GO:0005524">
    <property type="term" value="F:ATP binding"/>
    <property type="evidence" value="ECO:0007669"/>
    <property type="project" value="UniProtKB-UniRule"/>
</dbReference>
<gene>
    <name evidence="3 5" type="primary">coaE</name>
    <name evidence="5" type="ORF">H9697_00570</name>
</gene>
<dbReference type="InterPro" id="IPR001977">
    <property type="entry name" value="Depp_CoAkinase"/>
</dbReference>
<dbReference type="Pfam" id="PF01121">
    <property type="entry name" value="CoaE"/>
    <property type="match status" value="1"/>
</dbReference>
<keyword evidence="3" id="KW-0963">Cytoplasm</keyword>
<dbReference type="NCBIfam" id="TIGR00152">
    <property type="entry name" value="dephospho-CoA kinase"/>
    <property type="match status" value="1"/>
</dbReference>
<dbReference type="PANTHER" id="PTHR10695:SF46">
    <property type="entry name" value="BIFUNCTIONAL COENZYME A SYNTHASE-RELATED"/>
    <property type="match status" value="1"/>
</dbReference>
<keyword evidence="1 3" id="KW-0547">Nucleotide-binding</keyword>
<dbReference type="PANTHER" id="PTHR10695">
    <property type="entry name" value="DEPHOSPHO-COA KINASE-RELATED"/>
    <property type="match status" value="1"/>
</dbReference>
<evidence type="ECO:0000313" key="5">
    <source>
        <dbReference type="EMBL" id="HJC73440.1"/>
    </source>
</evidence>
<comment type="catalytic activity">
    <reaction evidence="3">
        <text>3'-dephospho-CoA + ATP = ADP + CoA + H(+)</text>
        <dbReference type="Rhea" id="RHEA:18245"/>
        <dbReference type="ChEBI" id="CHEBI:15378"/>
        <dbReference type="ChEBI" id="CHEBI:30616"/>
        <dbReference type="ChEBI" id="CHEBI:57287"/>
        <dbReference type="ChEBI" id="CHEBI:57328"/>
        <dbReference type="ChEBI" id="CHEBI:456216"/>
        <dbReference type="EC" id="2.7.1.24"/>
    </reaction>
</comment>
<dbReference type="AlphaFoldDB" id="A0A9D2Q9M9"/>
<dbReference type="EC" id="2.7.1.24" evidence="3 4"/>
<evidence type="ECO:0000256" key="4">
    <source>
        <dbReference type="NCBIfam" id="TIGR00152"/>
    </source>
</evidence>
<dbReference type="Proteomes" id="UP000823902">
    <property type="component" value="Unassembled WGS sequence"/>
</dbReference>
<organism evidence="5 6">
    <name type="scientific">Candidatus Mediterraneibacter faecavium</name>
    <dbReference type="NCBI Taxonomy" id="2838668"/>
    <lineage>
        <taxon>Bacteria</taxon>
        <taxon>Bacillati</taxon>
        <taxon>Bacillota</taxon>
        <taxon>Clostridia</taxon>
        <taxon>Lachnospirales</taxon>
        <taxon>Lachnospiraceae</taxon>
        <taxon>Mediterraneibacter</taxon>
    </lineage>
</organism>
<evidence type="ECO:0000256" key="3">
    <source>
        <dbReference type="HAMAP-Rule" id="MF_00376"/>
    </source>
</evidence>
<protein>
    <recommendedName>
        <fullName evidence="3 4">Dephospho-CoA kinase</fullName>
        <ecNumber evidence="3 4">2.7.1.24</ecNumber>
    </recommendedName>
    <alternativeName>
        <fullName evidence="3">Dephosphocoenzyme A kinase</fullName>
    </alternativeName>
</protein>
<comment type="similarity">
    <text evidence="3">Belongs to the CoaE family.</text>
</comment>
<dbReference type="GO" id="GO:0015937">
    <property type="term" value="P:coenzyme A biosynthetic process"/>
    <property type="evidence" value="ECO:0007669"/>
    <property type="project" value="UniProtKB-UniRule"/>
</dbReference>
<comment type="function">
    <text evidence="3">Catalyzes the phosphorylation of the 3'-hydroxyl group of dephosphocoenzyme A to form coenzyme A.</text>
</comment>
<reference evidence="5" key="2">
    <citation type="submission" date="2021-04" db="EMBL/GenBank/DDBJ databases">
        <authorList>
            <person name="Gilroy R."/>
        </authorList>
    </citation>
    <scope>NUCLEOTIDE SEQUENCE</scope>
    <source>
        <strain evidence="5">CHK196-7946</strain>
    </source>
</reference>
<keyword evidence="3 5" id="KW-0808">Transferase</keyword>
<dbReference type="InterPro" id="IPR027417">
    <property type="entry name" value="P-loop_NTPase"/>
</dbReference>
<dbReference type="EMBL" id="DWVY01000003">
    <property type="protein sequence ID" value="HJC73440.1"/>
    <property type="molecule type" value="Genomic_DNA"/>
</dbReference>
<keyword evidence="3" id="KW-0173">Coenzyme A biosynthesis</keyword>
<dbReference type="CDD" id="cd02022">
    <property type="entry name" value="DPCK"/>
    <property type="match status" value="1"/>
</dbReference>
<sequence>MKVIGITGGVGSGKSRVLEYLKDAYGAVICQMDETARALQKKGTRCFERIVEAFGTGILDGQGELDRAALGSIVFADEEKLAQLNGIVHPEVICQVEQDIRSKAEEGRKLYVVEAALLPDVGKELCDELWYIYTDENVRRERLKASRGYTDDKISQMIASQPEEERFRASCGVVIDNSGDFENTKKQIGDNLQL</sequence>
<feature type="binding site" evidence="3">
    <location>
        <begin position="11"/>
        <end position="16"/>
    </location>
    <ligand>
        <name>ATP</name>
        <dbReference type="ChEBI" id="CHEBI:30616"/>
    </ligand>
</feature>